<proteinExistence type="predicted"/>
<organism evidence="3 4">
    <name type="scientific">Cynara cardunculus var. scolymus</name>
    <name type="common">Globe artichoke</name>
    <name type="synonym">Cynara scolymus</name>
    <dbReference type="NCBI Taxonomy" id="59895"/>
    <lineage>
        <taxon>Eukaryota</taxon>
        <taxon>Viridiplantae</taxon>
        <taxon>Streptophyta</taxon>
        <taxon>Embryophyta</taxon>
        <taxon>Tracheophyta</taxon>
        <taxon>Spermatophyta</taxon>
        <taxon>Magnoliopsida</taxon>
        <taxon>eudicotyledons</taxon>
        <taxon>Gunneridae</taxon>
        <taxon>Pentapetalae</taxon>
        <taxon>asterids</taxon>
        <taxon>campanulids</taxon>
        <taxon>Asterales</taxon>
        <taxon>Asteraceae</taxon>
        <taxon>Carduoideae</taxon>
        <taxon>Cardueae</taxon>
        <taxon>Carduinae</taxon>
        <taxon>Cynara</taxon>
    </lineage>
</organism>
<reference evidence="3 4" key="1">
    <citation type="journal article" date="2016" name="Sci. Rep.">
        <title>The genome sequence of the outbreeding globe artichoke constructed de novo incorporating a phase-aware low-pass sequencing strategy of F1 progeny.</title>
        <authorList>
            <person name="Scaglione D."/>
            <person name="Reyes-Chin-Wo S."/>
            <person name="Acquadro A."/>
            <person name="Froenicke L."/>
            <person name="Portis E."/>
            <person name="Beitel C."/>
            <person name="Tirone M."/>
            <person name="Mauro R."/>
            <person name="Lo Monaco A."/>
            <person name="Mauromicale G."/>
            <person name="Faccioli P."/>
            <person name="Cattivelli L."/>
            <person name="Rieseberg L."/>
            <person name="Michelmore R."/>
            <person name="Lanteri S."/>
        </authorList>
    </citation>
    <scope>NUCLEOTIDE SEQUENCE [LARGE SCALE GENOMIC DNA]</scope>
    <source>
        <strain evidence="3">2C</strain>
    </source>
</reference>
<dbReference type="PANTHER" id="PTHR35750">
    <property type="entry name" value="PHOSPHOLIPID HYDROPEROXIDE GLUTATHIONE PEROXIDASE"/>
    <property type="match status" value="1"/>
</dbReference>
<dbReference type="OrthoDB" id="550279at2759"/>
<accession>A0A103XJG4</accession>
<feature type="region of interest" description="Disordered" evidence="1">
    <location>
        <begin position="24"/>
        <end position="52"/>
    </location>
</feature>
<dbReference type="Gramene" id="KVH91724">
    <property type="protein sequence ID" value="KVH91724"/>
    <property type="gene ID" value="Ccrd_006260"/>
</dbReference>
<comment type="caution">
    <text evidence="3">The sequence shown here is derived from an EMBL/GenBank/DDBJ whole genome shotgun (WGS) entry which is preliminary data.</text>
</comment>
<evidence type="ECO:0000256" key="1">
    <source>
        <dbReference type="SAM" id="MobiDB-lite"/>
    </source>
</evidence>
<feature type="chain" id="PRO_5007118843" description="Secreted protein" evidence="2">
    <location>
        <begin position="23"/>
        <end position="155"/>
    </location>
</feature>
<dbReference type="PANTHER" id="PTHR35750:SF1">
    <property type="entry name" value="PHOSPHOLIPID HYDROPEROXIDE GLUTATHIONE PEROXIDASE"/>
    <property type="match status" value="1"/>
</dbReference>
<evidence type="ECO:0000313" key="4">
    <source>
        <dbReference type="Proteomes" id="UP000243975"/>
    </source>
</evidence>
<protein>
    <recommendedName>
        <fullName evidence="5">Secreted protein</fullName>
    </recommendedName>
</protein>
<gene>
    <name evidence="3" type="ORF">Ccrd_006260</name>
</gene>
<dbReference type="STRING" id="59895.A0A103XJG4"/>
<keyword evidence="2" id="KW-0732">Signal</keyword>
<evidence type="ECO:0000256" key="2">
    <source>
        <dbReference type="SAM" id="SignalP"/>
    </source>
</evidence>
<sequence>MKSVVVKWILAFLGFGNHQVNGASEDAKDVNGHNDSNSVEEPPHHVNSNRHRKGISVSVQVPADRPHEIGPVIVPCPAGDGGVQGLNWHTRRLKIDEDGDVADEFLEEIVPETSHGLHHPTLSQVSSQAKRQVCESNRPTLVTRRNGSVVRECWR</sequence>
<keyword evidence="4" id="KW-1185">Reference proteome</keyword>
<dbReference type="EMBL" id="LEKV01004909">
    <property type="protein sequence ID" value="KVH91724.1"/>
    <property type="molecule type" value="Genomic_DNA"/>
</dbReference>
<evidence type="ECO:0000313" key="3">
    <source>
        <dbReference type="EMBL" id="KVH91724.1"/>
    </source>
</evidence>
<name>A0A103XJG4_CYNCS</name>
<feature type="signal peptide" evidence="2">
    <location>
        <begin position="1"/>
        <end position="22"/>
    </location>
</feature>
<evidence type="ECO:0008006" key="5">
    <source>
        <dbReference type="Google" id="ProtNLM"/>
    </source>
</evidence>
<dbReference type="Proteomes" id="UP000243975">
    <property type="component" value="Unassembled WGS sequence"/>
</dbReference>
<dbReference type="AlphaFoldDB" id="A0A103XJG4"/>